<dbReference type="Gene3D" id="3.30.1370.10">
    <property type="entry name" value="K Homology domain, type 1"/>
    <property type="match status" value="1"/>
</dbReference>
<dbReference type="InterPro" id="IPR036612">
    <property type="entry name" value="KH_dom_type_1_sf"/>
</dbReference>
<evidence type="ECO:0000313" key="2">
    <source>
        <dbReference type="RefSeq" id="XP_022726175.1"/>
    </source>
</evidence>
<dbReference type="GeneID" id="111282379"/>
<dbReference type="AlphaFoldDB" id="A0A6P5XCV9"/>
<dbReference type="OrthoDB" id="1831724at2759"/>
<name>A0A6P5XCV9_DURZI</name>
<proteinExistence type="predicted"/>
<accession>A0A6P5XCV9</accession>
<dbReference type="GO" id="GO:0003723">
    <property type="term" value="F:RNA binding"/>
    <property type="evidence" value="ECO:0007669"/>
    <property type="project" value="InterPro"/>
</dbReference>
<dbReference type="KEGG" id="dzi:111282379"/>
<dbReference type="RefSeq" id="XP_022726175.1">
    <property type="nucleotide sequence ID" value="XM_022870440.1"/>
</dbReference>
<dbReference type="Proteomes" id="UP000515121">
    <property type="component" value="Unplaced"/>
</dbReference>
<organism evidence="1 2">
    <name type="scientific">Durio zibethinus</name>
    <name type="common">Durian</name>
    <dbReference type="NCBI Taxonomy" id="66656"/>
    <lineage>
        <taxon>Eukaryota</taxon>
        <taxon>Viridiplantae</taxon>
        <taxon>Streptophyta</taxon>
        <taxon>Embryophyta</taxon>
        <taxon>Tracheophyta</taxon>
        <taxon>Spermatophyta</taxon>
        <taxon>Magnoliopsida</taxon>
        <taxon>eudicotyledons</taxon>
        <taxon>Gunneridae</taxon>
        <taxon>Pentapetalae</taxon>
        <taxon>rosids</taxon>
        <taxon>malvids</taxon>
        <taxon>Malvales</taxon>
        <taxon>Malvaceae</taxon>
        <taxon>Helicteroideae</taxon>
        <taxon>Durio</taxon>
    </lineage>
</organism>
<keyword evidence="1" id="KW-1185">Reference proteome</keyword>
<gene>
    <name evidence="2" type="primary">LOC111282379</name>
</gene>
<protein>
    <submittedName>
        <fullName evidence="2">Splicing factor-like protein 1</fullName>
    </submittedName>
</protein>
<reference evidence="2" key="1">
    <citation type="submission" date="2025-08" db="UniProtKB">
        <authorList>
            <consortium name="RefSeq"/>
        </authorList>
    </citation>
    <scope>IDENTIFICATION</scope>
    <source>
        <tissue evidence="2">Fruit stalk</tissue>
    </source>
</reference>
<sequence>MKDFTGGIQFDPEIQTLDSRLLEIKRMLPSGLPLDDRLEGSRSPSLEPSKNRNLHVLVEAETQESLDVAAATVEKLLQSVDEVLHEHKRVQISKGTLWS</sequence>
<evidence type="ECO:0000313" key="1">
    <source>
        <dbReference type="Proteomes" id="UP000515121"/>
    </source>
</evidence>